<feature type="compositionally biased region" description="Basic residues" evidence="1">
    <location>
        <begin position="346"/>
        <end position="355"/>
    </location>
</feature>
<dbReference type="GeneID" id="104753104"/>
<dbReference type="RefSeq" id="XP_010473695.1">
    <property type="nucleotide sequence ID" value="XM_010475393.2"/>
</dbReference>
<reference evidence="3" key="2">
    <citation type="submission" date="2025-08" db="UniProtKB">
        <authorList>
            <consortium name="RefSeq"/>
        </authorList>
    </citation>
    <scope>IDENTIFICATION</scope>
    <source>
        <tissue evidence="3">Leaf</tissue>
    </source>
</reference>
<gene>
    <name evidence="3" type="primary">LOC104753104</name>
</gene>
<keyword evidence="2" id="KW-1185">Reference proteome</keyword>
<feature type="region of interest" description="Disordered" evidence="1">
    <location>
        <begin position="1"/>
        <end position="36"/>
    </location>
</feature>
<proteinExistence type="predicted"/>
<sequence>MKERVKVRIEKQVKERSSDTRASPAMNSADQRIKPERGRKIVSFASNLMILANKALEEDESLPAGIKEDTYEQAVSKGKRELLMQPTRAKSTLSVSHRAAKALKEARLNKGLELYKIYKRKKRANESGRLGGGCTRFRRTNLSGTLQQLSFEDLVVLANAAEEYMPAAATVEQDTCKQSESGEIDSEEMQRNRELMQQKGEAAPVKIVEQVKPTRDSSDGFRIDRLFEKKYVRRIRVKNKELLKSASVGVVAGTSNLVNYKLCGRKPSSLTNVDAVERGKGLVYNNGETLSKSELVCCTGIKSKTRSRDETEATAAAVSKKQLHCLDSAWEQGYPKRKRSQLIIRKPKERKKNLNKSREGKKQACDEIDTCDNSGQEAEAEDEEEDVSDASNSSSCNLCSSFIFDVQWSNKRKRNCMKLVEAQSNFVILLIAVEAITHQLRLLDISM</sequence>
<feature type="compositionally biased region" description="Basic and acidic residues" evidence="1">
    <location>
        <begin position="1"/>
        <end position="19"/>
    </location>
</feature>
<dbReference type="Proteomes" id="UP000694864">
    <property type="component" value="Chromosome 16"/>
</dbReference>
<evidence type="ECO:0000256" key="1">
    <source>
        <dbReference type="SAM" id="MobiDB-lite"/>
    </source>
</evidence>
<accession>A0ABM0WNL0</accession>
<evidence type="ECO:0000313" key="3">
    <source>
        <dbReference type="RefSeq" id="XP_010473695.1"/>
    </source>
</evidence>
<feature type="compositionally biased region" description="Basic and acidic residues" evidence="1">
    <location>
        <begin position="356"/>
        <end position="365"/>
    </location>
</feature>
<reference evidence="2" key="1">
    <citation type="journal article" date="2014" name="Nat. Commun.">
        <title>The emerging biofuel crop Camelina sativa retains a highly undifferentiated hexaploid genome structure.</title>
        <authorList>
            <person name="Kagale S."/>
            <person name="Koh C."/>
            <person name="Nixon J."/>
            <person name="Bollina V."/>
            <person name="Clarke W.E."/>
            <person name="Tuteja R."/>
            <person name="Spillane C."/>
            <person name="Robinson S.J."/>
            <person name="Links M.G."/>
            <person name="Clarke C."/>
            <person name="Higgins E.E."/>
            <person name="Huebert T."/>
            <person name="Sharpe A.G."/>
            <person name="Parkin I.A."/>
        </authorList>
    </citation>
    <scope>NUCLEOTIDE SEQUENCE [LARGE SCALE GENOMIC DNA]</scope>
    <source>
        <strain evidence="2">cv. DH55</strain>
    </source>
</reference>
<feature type="compositionally biased region" description="Acidic residues" evidence="1">
    <location>
        <begin position="378"/>
        <end position="388"/>
    </location>
</feature>
<protein>
    <submittedName>
        <fullName evidence="3">Uncharacterized protein LOC104753104</fullName>
    </submittedName>
</protein>
<name>A0ABM0WNL0_CAMSA</name>
<evidence type="ECO:0000313" key="2">
    <source>
        <dbReference type="Proteomes" id="UP000694864"/>
    </source>
</evidence>
<feature type="region of interest" description="Disordered" evidence="1">
    <location>
        <begin position="346"/>
        <end position="395"/>
    </location>
</feature>
<organism evidence="2 3">
    <name type="scientific">Camelina sativa</name>
    <name type="common">False flax</name>
    <name type="synonym">Myagrum sativum</name>
    <dbReference type="NCBI Taxonomy" id="90675"/>
    <lineage>
        <taxon>Eukaryota</taxon>
        <taxon>Viridiplantae</taxon>
        <taxon>Streptophyta</taxon>
        <taxon>Embryophyta</taxon>
        <taxon>Tracheophyta</taxon>
        <taxon>Spermatophyta</taxon>
        <taxon>Magnoliopsida</taxon>
        <taxon>eudicotyledons</taxon>
        <taxon>Gunneridae</taxon>
        <taxon>Pentapetalae</taxon>
        <taxon>rosids</taxon>
        <taxon>malvids</taxon>
        <taxon>Brassicales</taxon>
        <taxon>Brassicaceae</taxon>
        <taxon>Camelineae</taxon>
        <taxon>Camelina</taxon>
    </lineage>
</organism>